<keyword evidence="6 7" id="KW-0472">Membrane</keyword>
<sequence>MSAPVLPPHDSAVLPVRGYGAAGLGRPTGARDGLPAPESPVRVAVVRAVAVAAVLATLGYLAWRVLATLPEGAALWIGLPFLALELYGGVGLVLFVLSTWNVAPATVPPARPGPPPSVTVLIATYNEHLDVLLPTVAACLAMEGDHETWVLDDGDRLEVEEMVTALGARYVSRPVHDHAKAGNLNHALALVETDLIAVFDADHVPDPQFLVRTVPYFADERVALVQTPQHFYNTSSFEHLRPGMDLHEEALFYRVIQPGKHHAGAAFWCGTNAVLRADALRSIGGVATESLTEDFHTTMKLHRAGWRSAYHNEVLARGLAAGSPDAFYAQRRRWGRGSMQVLRHDNPLTASGLTPRQRLGYIYSLSAWFDSWRTLGLALVPVAVLVTGLFPVHAPPLQFAVMAGVPFLLQQVALTLVSRGFAPARFSLLFEVVRLPSNLAATLTLVRRGTGRFAVTAKGRTGDERTRARVPWVLLVLAAVLGGALLYTAASVAGWTPTEHRGGAATLIPVFWVGATLGFVLAGIRRIRDPRFSAERREGHRFPAAMPAVVDGAPARLVDVSLGGAQVRVRGVGAAVGAEVELAIRVPDRAAHVVFRATVRSREGDVHRLQFVGRQWAELAALSATAFGAGAARWAASAVVPSTGGDRPVPAGRVPAARVHPDAVAMAMRSPVVVPPDGTPRPGDTQPIPRLTPELERALAVVRG</sequence>
<dbReference type="EC" id="2.4.-.-" evidence="9"/>
<keyword evidence="5 7" id="KW-1133">Transmembrane helix</keyword>
<evidence type="ECO:0000256" key="3">
    <source>
        <dbReference type="ARBA" id="ARBA00022679"/>
    </source>
</evidence>
<gene>
    <name evidence="9" type="ORF">RM425_11685</name>
</gene>
<feature type="domain" description="PilZ" evidence="8">
    <location>
        <begin position="535"/>
        <end position="611"/>
    </location>
</feature>
<dbReference type="Proteomes" id="UP001183222">
    <property type="component" value="Unassembled WGS sequence"/>
</dbReference>
<feature type="transmembrane region" description="Helical" evidence="7">
    <location>
        <begin position="374"/>
        <end position="393"/>
    </location>
</feature>
<dbReference type="Pfam" id="PF13641">
    <property type="entry name" value="Glyco_tranf_2_3"/>
    <property type="match status" value="1"/>
</dbReference>
<evidence type="ECO:0000313" key="10">
    <source>
        <dbReference type="Proteomes" id="UP001183222"/>
    </source>
</evidence>
<dbReference type="RefSeq" id="WP_311345378.1">
    <property type="nucleotide sequence ID" value="NZ_JAVREI010000007.1"/>
</dbReference>
<keyword evidence="3 9" id="KW-0808">Transferase</keyword>
<keyword evidence="4 7" id="KW-0812">Transmembrane</keyword>
<feature type="transmembrane region" description="Helical" evidence="7">
    <location>
        <begin position="502"/>
        <end position="524"/>
    </location>
</feature>
<keyword evidence="2 9" id="KW-0328">Glycosyltransferase</keyword>
<dbReference type="GO" id="GO:0016757">
    <property type="term" value="F:glycosyltransferase activity"/>
    <property type="evidence" value="ECO:0007669"/>
    <property type="project" value="UniProtKB-KW"/>
</dbReference>
<evidence type="ECO:0000259" key="8">
    <source>
        <dbReference type="Pfam" id="PF07238"/>
    </source>
</evidence>
<dbReference type="InterPro" id="IPR029044">
    <property type="entry name" value="Nucleotide-diphossugar_trans"/>
</dbReference>
<comment type="caution">
    <text evidence="9">The sequence shown here is derived from an EMBL/GenBank/DDBJ whole genome shotgun (WGS) entry which is preliminary data.</text>
</comment>
<proteinExistence type="predicted"/>
<keyword evidence="10" id="KW-1185">Reference proteome</keyword>
<dbReference type="SUPFAM" id="SSF53448">
    <property type="entry name" value="Nucleotide-diphospho-sugar transferases"/>
    <property type="match status" value="1"/>
</dbReference>
<evidence type="ECO:0000256" key="4">
    <source>
        <dbReference type="ARBA" id="ARBA00022692"/>
    </source>
</evidence>
<evidence type="ECO:0000256" key="7">
    <source>
        <dbReference type="SAM" id="Phobius"/>
    </source>
</evidence>
<dbReference type="SUPFAM" id="SSF141371">
    <property type="entry name" value="PilZ domain-like"/>
    <property type="match status" value="1"/>
</dbReference>
<dbReference type="PANTHER" id="PTHR43867">
    <property type="entry name" value="CELLULOSE SYNTHASE CATALYTIC SUBUNIT A [UDP-FORMING]"/>
    <property type="match status" value="1"/>
</dbReference>
<dbReference type="Gene3D" id="2.40.10.220">
    <property type="entry name" value="predicted glycosyltransferase like domains"/>
    <property type="match status" value="1"/>
</dbReference>
<feature type="transmembrane region" description="Helical" evidence="7">
    <location>
        <begin position="470"/>
        <end position="490"/>
    </location>
</feature>
<dbReference type="CDD" id="cd06421">
    <property type="entry name" value="CESA_CelA_like"/>
    <property type="match status" value="1"/>
</dbReference>
<name>A0ABU2K8Q1_9ACTN</name>
<evidence type="ECO:0000313" key="9">
    <source>
        <dbReference type="EMBL" id="MDT0276561.1"/>
    </source>
</evidence>
<organism evidence="9 10">
    <name type="scientific">Blastococcus goldschmidtiae</name>
    <dbReference type="NCBI Taxonomy" id="3075546"/>
    <lineage>
        <taxon>Bacteria</taxon>
        <taxon>Bacillati</taxon>
        <taxon>Actinomycetota</taxon>
        <taxon>Actinomycetes</taxon>
        <taxon>Geodermatophilales</taxon>
        <taxon>Geodermatophilaceae</taxon>
        <taxon>Blastococcus</taxon>
    </lineage>
</organism>
<dbReference type="Gene3D" id="3.90.550.10">
    <property type="entry name" value="Spore Coat Polysaccharide Biosynthesis Protein SpsA, Chain A"/>
    <property type="match status" value="1"/>
</dbReference>
<accession>A0ABU2K8Q1</accession>
<evidence type="ECO:0000256" key="2">
    <source>
        <dbReference type="ARBA" id="ARBA00022676"/>
    </source>
</evidence>
<dbReference type="Pfam" id="PF07238">
    <property type="entry name" value="PilZ"/>
    <property type="match status" value="1"/>
</dbReference>
<dbReference type="PANTHER" id="PTHR43867:SF2">
    <property type="entry name" value="CELLULOSE SYNTHASE CATALYTIC SUBUNIT A [UDP-FORMING]"/>
    <property type="match status" value="1"/>
</dbReference>
<dbReference type="InterPro" id="IPR009875">
    <property type="entry name" value="PilZ_domain"/>
</dbReference>
<feature type="transmembrane region" description="Helical" evidence="7">
    <location>
        <begin position="75"/>
        <end position="97"/>
    </location>
</feature>
<evidence type="ECO:0000256" key="5">
    <source>
        <dbReference type="ARBA" id="ARBA00022989"/>
    </source>
</evidence>
<reference evidence="10" key="1">
    <citation type="submission" date="2023-07" db="EMBL/GenBank/DDBJ databases">
        <title>30 novel species of actinomycetes from the DSMZ collection.</title>
        <authorList>
            <person name="Nouioui I."/>
        </authorList>
    </citation>
    <scope>NUCLEOTIDE SEQUENCE [LARGE SCALE GENOMIC DNA]</scope>
    <source>
        <strain evidence="10">DSM 46792</strain>
    </source>
</reference>
<dbReference type="EMBL" id="JAVREI010000007">
    <property type="protein sequence ID" value="MDT0276561.1"/>
    <property type="molecule type" value="Genomic_DNA"/>
</dbReference>
<protein>
    <submittedName>
        <fullName evidence="9">Glycosyltransferase</fullName>
        <ecNumber evidence="9">2.4.-.-</ecNumber>
    </submittedName>
</protein>
<comment type="subcellular location">
    <subcellularLocation>
        <location evidence="1">Membrane</location>
        <topology evidence="1">Multi-pass membrane protein</topology>
    </subcellularLocation>
</comment>
<feature type="transmembrane region" description="Helical" evidence="7">
    <location>
        <begin position="44"/>
        <end position="63"/>
    </location>
</feature>
<dbReference type="InterPro" id="IPR050321">
    <property type="entry name" value="Glycosyltr_2/OpgH_subfam"/>
</dbReference>
<evidence type="ECO:0000256" key="6">
    <source>
        <dbReference type="ARBA" id="ARBA00023136"/>
    </source>
</evidence>
<evidence type="ECO:0000256" key="1">
    <source>
        <dbReference type="ARBA" id="ARBA00004141"/>
    </source>
</evidence>
<feature type="transmembrane region" description="Helical" evidence="7">
    <location>
        <begin position="399"/>
        <end position="417"/>
    </location>
</feature>